<dbReference type="Proteomes" id="UP000278440">
    <property type="component" value="Unassembled WGS sequence"/>
</dbReference>
<feature type="transmembrane region" description="Helical" evidence="2">
    <location>
        <begin position="246"/>
        <end position="267"/>
    </location>
</feature>
<protein>
    <submittedName>
        <fullName evidence="3">Tight adherence protein B</fullName>
    </submittedName>
</protein>
<evidence type="ECO:0000256" key="1">
    <source>
        <dbReference type="SAM" id="MobiDB-lite"/>
    </source>
</evidence>
<keyword evidence="2" id="KW-1133">Transmembrane helix</keyword>
<organism evidence="3 4">
    <name type="scientific">Terracoccus luteus</name>
    <dbReference type="NCBI Taxonomy" id="53356"/>
    <lineage>
        <taxon>Bacteria</taxon>
        <taxon>Bacillati</taxon>
        <taxon>Actinomycetota</taxon>
        <taxon>Actinomycetes</taxon>
        <taxon>Micrococcales</taxon>
        <taxon>Intrasporangiaceae</taxon>
        <taxon>Terracoccus</taxon>
    </lineage>
</organism>
<proteinExistence type="predicted"/>
<keyword evidence="4" id="KW-1185">Reference proteome</keyword>
<reference evidence="3 4" key="1">
    <citation type="submission" date="2018-10" db="EMBL/GenBank/DDBJ databases">
        <title>Sequencing the genomes of 1000 actinobacteria strains.</title>
        <authorList>
            <person name="Klenk H.-P."/>
        </authorList>
    </citation>
    <scope>NUCLEOTIDE SEQUENCE [LARGE SCALE GENOMIC DNA]</scope>
    <source>
        <strain evidence="3 4">DSM 44267</strain>
    </source>
</reference>
<evidence type="ECO:0000313" key="4">
    <source>
        <dbReference type="Proteomes" id="UP000278440"/>
    </source>
</evidence>
<keyword evidence="2" id="KW-0472">Membrane</keyword>
<dbReference type="RefSeq" id="WP_170165763.1">
    <property type="nucleotide sequence ID" value="NZ_RBXT01000001.1"/>
</dbReference>
<dbReference type="EMBL" id="RBXT01000001">
    <property type="protein sequence ID" value="RKT79082.1"/>
    <property type="molecule type" value="Genomic_DNA"/>
</dbReference>
<evidence type="ECO:0000313" key="3">
    <source>
        <dbReference type="EMBL" id="RKT79082.1"/>
    </source>
</evidence>
<evidence type="ECO:0000256" key="2">
    <source>
        <dbReference type="SAM" id="Phobius"/>
    </source>
</evidence>
<accession>A0A495XYR0</accession>
<feature type="compositionally biased region" description="Gly residues" evidence="1">
    <location>
        <begin position="112"/>
        <end position="125"/>
    </location>
</feature>
<keyword evidence="2" id="KW-0812">Transmembrane</keyword>
<comment type="caution">
    <text evidence="3">The sequence shown here is derived from an EMBL/GenBank/DDBJ whole genome shotgun (WGS) entry which is preliminary data.</text>
</comment>
<feature type="region of interest" description="Disordered" evidence="1">
    <location>
        <begin position="112"/>
        <end position="131"/>
    </location>
</feature>
<sequence length="281" mass="28456">MTSSVLVLVALLVVAALLVRPGRGHGSSVAALVDTGAPGAPGGAPVNAGWSGLWSQDPVVLWHRWRLRRRPADVETAVLSLLDATAPGLRAGLPAATCLRLTLGGHAWGGPGAGSEGGGGPGGSAGVRDAGHTSPAFGPLGTFGSDLLEAADRGAALSPAWLALADVTRSPTVGFVASAWRLSEVTGAPLADAVDRAAEGLRAGRSRRRRVDIAVAGPRATVQVLTLLPLTGPFFGWICGVPPLELYLGNAISSLSLLLGLVLLLAGRAWCRRLVAKAVAP</sequence>
<dbReference type="PANTHER" id="PTHR35007">
    <property type="entry name" value="INTEGRAL MEMBRANE PROTEIN-RELATED"/>
    <property type="match status" value="1"/>
</dbReference>
<dbReference type="PANTHER" id="PTHR35007:SF4">
    <property type="entry name" value="CONSERVED TRANSMEMBRANE PROTEIN-RELATED"/>
    <property type="match status" value="1"/>
</dbReference>
<dbReference type="AlphaFoldDB" id="A0A495XYR0"/>
<gene>
    <name evidence="3" type="ORF">DFJ68_2537</name>
</gene>
<name>A0A495XYR0_9MICO</name>